<dbReference type="RefSeq" id="WP_092562660.1">
    <property type="nucleotide sequence ID" value="NZ_FNQV01000004.1"/>
</dbReference>
<evidence type="ECO:0000256" key="1">
    <source>
        <dbReference type="SAM" id="Phobius"/>
    </source>
</evidence>
<dbReference type="AlphaFoldDB" id="A0A1H3Y740"/>
<organism evidence="2 3">
    <name type="scientific">Bowdeniella nasicola</name>
    <dbReference type="NCBI Taxonomy" id="208480"/>
    <lineage>
        <taxon>Bacteria</taxon>
        <taxon>Bacillati</taxon>
        <taxon>Actinomycetota</taxon>
        <taxon>Actinomycetes</taxon>
        <taxon>Actinomycetales</taxon>
        <taxon>Actinomycetaceae</taxon>
        <taxon>Bowdeniella</taxon>
    </lineage>
</organism>
<keyword evidence="1" id="KW-0812">Transmembrane</keyword>
<accession>A0A1H3Y740</accession>
<dbReference type="EMBL" id="FNQV01000004">
    <property type="protein sequence ID" value="SEA07445.1"/>
    <property type="molecule type" value="Genomic_DNA"/>
</dbReference>
<gene>
    <name evidence="2" type="ORF">SAMN02910418_00879</name>
</gene>
<protein>
    <submittedName>
        <fullName evidence="2">Uncharacterized protein</fullName>
    </submittedName>
</protein>
<sequence length="142" mass="14802">MSEEQTAIDVRINPQLALAVGAGSFVYYALPDVIRSRALRTVIKTALIGAMGAAVVQHQRNAEVEIEPDDREDFAETLADIPTPTLIAGGLALTGASIALTVWIEKKIFARGEARRAAGVSGAHTRQAIGLAALGAIAGAIE</sequence>
<keyword evidence="3" id="KW-1185">Reference proteome</keyword>
<dbReference type="OrthoDB" id="3260877at2"/>
<feature type="transmembrane region" description="Helical" evidence="1">
    <location>
        <begin position="12"/>
        <end position="30"/>
    </location>
</feature>
<name>A0A1H3Y740_9ACTO</name>
<reference evidence="3" key="1">
    <citation type="submission" date="2016-10" db="EMBL/GenBank/DDBJ databases">
        <authorList>
            <person name="Varghese N."/>
            <person name="Submissions S."/>
        </authorList>
    </citation>
    <scope>NUCLEOTIDE SEQUENCE [LARGE SCALE GENOMIC DNA]</scope>
    <source>
        <strain evidence="3">KPR-1</strain>
    </source>
</reference>
<proteinExistence type="predicted"/>
<keyword evidence="1" id="KW-1133">Transmembrane helix</keyword>
<keyword evidence="1" id="KW-0472">Membrane</keyword>
<evidence type="ECO:0000313" key="3">
    <source>
        <dbReference type="Proteomes" id="UP000199288"/>
    </source>
</evidence>
<evidence type="ECO:0000313" key="2">
    <source>
        <dbReference type="EMBL" id="SEA07445.1"/>
    </source>
</evidence>
<dbReference type="Proteomes" id="UP000199288">
    <property type="component" value="Unassembled WGS sequence"/>
</dbReference>